<dbReference type="Proteomes" id="UP000821845">
    <property type="component" value="Chromosome 2"/>
</dbReference>
<sequence>MAANPQQPGANPAQPGNPPGAAAASPGDAGQKAPAGEPVDLDLMVDPDMLPPEVIDMGKPIEERNLVEHALEYNPHRKTLEVFLMLGMLTSGIGIIAYAVLSYALVEAFSPLHRQHPPTTSFTGLAPPPYFFPMPGRPSLPWEQWEQMFNVYILTGIRSRRIQAGATQGYSFALFGGRPAPQHQVPQHPPMINLSRPFLTNTILHSLHYGTSFLLRPTLSSSVIASAAAAKTQANDALRDQFVAGVASNRVRERLLFEGSTLFFENSVRIALQFEQAAEELKEVEAISLRQRRKPSSHSAQKSSSQPAAPFQQTLTRSTGGSRAPQRNRPPERNREQSSRSSPSPSTPSRSPGIRQQQTTSPSIVRRPKRPTRERRPPAWLRDYQTDYVAFPVERLHTYMTHATTYATT</sequence>
<organism evidence="1 2">
    <name type="scientific">Hyalomma asiaticum</name>
    <name type="common">Tick</name>
    <dbReference type="NCBI Taxonomy" id="266040"/>
    <lineage>
        <taxon>Eukaryota</taxon>
        <taxon>Metazoa</taxon>
        <taxon>Ecdysozoa</taxon>
        <taxon>Arthropoda</taxon>
        <taxon>Chelicerata</taxon>
        <taxon>Arachnida</taxon>
        <taxon>Acari</taxon>
        <taxon>Parasitiformes</taxon>
        <taxon>Ixodida</taxon>
        <taxon>Ixodoidea</taxon>
        <taxon>Ixodidae</taxon>
        <taxon>Hyalomminae</taxon>
        <taxon>Hyalomma</taxon>
    </lineage>
</organism>
<keyword evidence="2" id="KW-1185">Reference proteome</keyword>
<evidence type="ECO:0000313" key="2">
    <source>
        <dbReference type="Proteomes" id="UP000821845"/>
    </source>
</evidence>
<dbReference type="EMBL" id="CM023482">
    <property type="protein sequence ID" value="KAH6939414.1"/>
    <property type="molecule type" value="Genomic_DNA"/>
</dbReference>
<comment type="caution">
    <text evidence="1">The sequence shown here is derived from an EMBL/GenBank/DDBJ whole genome shotgun (WGS) entry which is preliminary data.</text>
</comment>
<accession>A0ACB7T3F2</accession>
<evidence type="ECO:0000313" key="1">
    <source>
        <dbReference type="EMBL" id="KAH6939414.1"/>
    </source>
</evidence>
<name>A0ACB7T3F2_HYAAI</name>
<reference evidence="1" key="1">
    <citation type="submission" date="2020-05" db="EMBL/GenBank/DDBJ databases">
        <title>Large-scale comparative analyses of tick genomes elucidate their genetic diversity and vector capacities.</title>
        <authorList>
            <person name="Jia N."/>
            <person name="Wang J."/>
            <person name="Shi W."/>
            <person name="Du L."/>
            <person name="Sun Y."/>
            <person name="Zhan W."/>
            <person name="Jiang J."/>
            <person name="Wang Q."/>
            <person name="Zhang B."/>
            <person name="Ji P."/>
            <person name="Sakyi L.B."/>
            <person name="Cui X."/>
            <person name="Yuan T."/>
            <person name="Jiang B."/>
            <person name="Yang W."/>
            <person name="Lam T.T.-Y."/>
            <person name="Chang Q."/>
            <person name="Ding S."/>
            <person name="Wang X."/>
            <person name="Zhu J."/>
            <person name="Ruan X."/>
            <person name="Zhao L."/>
            <person name="Wei J."/>
            <person name="Que T."/>
            <person name="Du C."/>
            <person name="Cheng J."/>
            <person name="Dai P."/>
            <person name="Han X."/>
            <person name="Huang E."/>
            <person name="Gao Y."/>
            <person name="Liu J."/>
            <person name="Shao H."/>
            <person name="Ye R."/>
            <person name="Li L."/>
            <person name="Wei W."/>
            <person name="Wang X."/>
            <person name="Wang C."/>
            <person name="Yang T."/>
            <person name="Huo Q."/>
            <person name="Li W."/>
            <person name="Guo W."/>
            <person name="Chen H."/>
            <person name="Zhou L."/>
            <person name="Ni X."/>
            <person name="Tian J."/>
            <person name="Zhou Y."/>
            <person name="Sheng Y."/>
            <person name="Liu T."/>
            <person name="Pan Y."/>
            <person name="Xia L."/>
            <person name="Li J."/>
            <person name="Zhao F."/>
            <person name="Cao W."/>
        </authorList>
    </citation>
    <scope>NUCLEOTIDE SEQUENCE</scope>
    <source>
        <strain evidence="1">Hyas-2018</strain>
    </source>
</reference>
<proteinExistence type="predicted"/>
<gene>
    <name evidence="1" type="ORF">HPB50_017812</name>
</gene>
<protein>
    <submittedName>
        <fullName evidence="1">Uncharacterized protein</fullName>
    </submittedName>
</protein>